<proteinExistence type="predicted"/>
<keyword evidence="1" id="KW-0472">Membrane</keyword>
<keyword evidence="1" id="KW-1133">Transmembrane helix</keyword>
<dbReference type="EMBL" id="KE346217">
    <property type="protein sequence ID" value="EXC30723.1"/>
    <property type="molecule type" value="Genomic_DNA"/>
</dbReference>
<evidence type="ECO:0000313" key="2">
    <source>
        <dbReference type="EMBL" id="EXC30723.1"/>
    </source>
</evidence>
<name>W9SFG3_9ROSA</name>
<keyword evidence="3" id="KW-1185">Reference proteome</keyword>
<dbReference type="AlphaFoldDB" id="W9SFG3"/>
<gene>
    <name evidence="2" type="ORF">L484_027898</name>
</gene>
<feature type="transmembrane region" description="Helical" evidence="1">
    <location>
        <begin position="145"/>
        <end position="168"/>
    </location>
</feature>
<protein>
    <submittedName>
        <fullName evidence="2">Uncharacterized protein</fullName>
    </submittedName>
</protein>
<dbReference type="Proteomes" id="UP000030645">
    <property type="component" value="Unassembled WGS sequence"/>
</dbReference>
<evidence type="ECO:0000313" key="3">
    <source>
        <dbReference type="Proteomes" id="UP000030645"/>
    </source>
</evidence>
<reference evidence="3" key="1">
    <citation type="submission" date="2013-01" db="EMBL/GenBank/DDBJ databases">
        <title>Draft Genome Sequence of a Mulberry Tree, Morus notabilis C.K. Schneid.</title>
        <authorList>
            <person name="He N."/>
            <person name="Zhao S."/>
        </authorList>
    </citation>
    <scope>NUCLEOTIDE SEQUENCE</scope>
</reference>
<sequence>MELLQNCHKKALTRTDIRQKLMLRNHWLDDDFLPKLNAGTRPTPIRFMDEFGNDYVFRLKVRRPNLNQPSPGQGCPKAVTGLSRGCPRAVPGAPGLSGGGPRAASDGAVPGMSGTAPGYYMKPEFEFREWHASLLRKSFRSGREFTSGGTSWAIAGLKFVILLVFTFLTKDSGSDLIFYDPPTRVTL</sequence>
<evidence type="ECO:0000256" key="1">
    <source>
        <dbReference type="SAM" id="Phobius"/>
    </source>
</evidence>
<organism evidence="2 3">
    <name type="scientific">Morus notabilis</name>
    <dbReference type="NCBI Taxonomy" id="981085"/>
    <lineage>
        <taxon>Eukaryota</taxon>
        <taxon>Viridiplantae</taxon>
        <taxon>Streptophyta</taxon>
        <taxon>Embryophyta</taxon>
        <taxon>Tracheophyta</taxon>
        <taxon>Spermatophyta</taxon>
        <taxon>Magnoliopsida</taxon>
        <taxon>eudicotyledons</taxon>
        <taxon>Gunneridae</taxon>
        <taxon>Pentapetalae</taxon>
        <taxon>rosids</taxon>
        <taxon>fabids</taxon>
        <taxon>Rosales</taxon>
        <taxon>Moraceae</taxon>
        <taxon>Moreae</taxon>
        <taxon>Morus</taxon>
    </lineage>
</organism>
<keyword evidence="1" id="KW-0812">Transmembrane</keyword>
<accession>W9SFG3</accession>